<evidence type="ECO:0000313" key="4">
    <source>
        <dbReference type="Proteomes" id="UP000320333"/>
    </source>
</evidence>
<accession>A0A507DL05</accession>
<reference evidence="3 4" key="1">
    <citation type="journal article" date="2019" name="Sci. Rep.">
        <title>Comparative genomics of chytrid fungi reveal insights into the obligate biotrophic and pathogenic lifestyle of Synchytrium endobioticum.</title>
        <authorList>
            <person name="van de Vossenberg B.T.L.H."/>
            <person name="Warris S."/>
            <person name="Nguyen H.D.T."/>
            <person name="van Gent-Pelzer M.P.E."/>
            <person name="Joly D.L."/>
            <person name="van de Geest H.C."/>
            <person name="Bonants P.J.M."/>
            <person name="Smith D.S."/>
            <person name="Levesque C.A."/>
            <person name="van der Lee T.A.J."/>
        </authorList>
    </citation>
    <scope>NUCLEOTIDE SEQUENCE [LARGE SCALE GENOMIC DNA]</scope>
    <source>
        <strain evidence="3 4">CBS 675.73</strain>
    </source>
</reference>
<evidence type="ECO:0000313" key="3">
    <source>
        <dbReference type="EMBL" id="TPX52379.1"/>
    </source>
</evidence>
<dbReference type="OrthoDB" id="5340910at2759"/>
<proteinExistence type="predicted"/>
<keyword evidence="4" id="KW-1185">Reference proteome</keyword>
<keyword evidence="2" id="KW-1133">Transmembrane helix</keyword>
<gene>
    <name evidence="3" type="ORF">CcCBS67573_g09884</name>
</gene>
<feature type="region of interest" description="Disordered" evidence="1">
    <location>
        <begin position="318"/>
        <end position="337"/>
    </location>
</feature>
<evidence type="ECO:0000256" key="2">
    <source>
        <dbReference type="SAM" id="Phobius"/>
    </source>
</evidence>
<dbReference type="EMBL" id="QEAP01001043">
    <property type="protein sequence ID" value="TPX52379.1"/>
    <property type="molecule type" value="Genomic_DNA"/>
</dbReference>
<sequence>MSLTPAQTAALSCKTLSAGTLCGSGFAGWPIVLDPTGVTDGMGFANEGDFDAAVAKVLRPSASEFNDTRRGCAVTPALTTAIAQMRYQASFLCVDAVRTALSGMRGTTNLGIQCSAPAQATPSDPVPENKDPGNVILCSDFCDSAVNTYAGLYVSANCNPDPQWLASKVASRRENCKFMTDALTSASTSAGKCWLGVSGEQAQCGFASGLESATFCKKNPTNICCSLPVGVSYATWSQSQNGWVFPSVAGGSIGGGDNGGSKGAVIGGVVGGLVVLALIAGAGYYYYKYRGGLRGSGSGKMWFQNEVEEDVAAHVSRNRDFGTYPPGHSQASGAPYLGSGVKQPDAASWAQGIDPVSGRQGAFPLVCVSLLKDLPQLSFVKGGSIDKHRISKRMSSILSVPSMAPPPPASQKHVSVSLKQSAKQKTVRI</sequence>
<evidence type="ECO:0000256" key="1">
    <source>
        <dbReference type="SAM" id="MobiDB-lite"/>
    </source>
</evidence>
<dbReference type="Proteomes" id="UP000320333">
    <property type="component" value="Unassembled WGS sequence"/>
</dbReference>
<keyword evidence="2" id="KW-0812">Transmembrane</keyword>
<name>A0A507DL05_9FUNG</name>
<keyword evidence="2" id="KW-0472">Membrane</keyword>
<organism evidence="3 4">
    <name type="scientific">Chytriomyces confervae</name>
    <dbReference type="NCBI Taxonomy" id="246404"/>
    <lineage>
        <taxon>Eukaryota</taxon>
        <taxon>Fungi</taxon>
        <taxon>Fungi incertae sedis</taxon>
        <taxon>Chytridiomycota</taxon>
        <taxon>Chytridiomycota incertae sedis</taxon>
        <taxon>Chytridiomycetes</taxon>
        <taxon>Chytridiales</taxon>
        <taxon>Chytriomycetaceae</taxon>
        <taxon>Chytriomyces</taxon>
    </lineage>
</organism>
<comment type="caution">
    <text evidence="3">The sequence shown here is derived from an EMBL/GenBank/DDBJ whole genome shotgun (WGS) entry which is preliminary data.</text>
</comment>
<protein>
    <submittedName>
        <fullName evidence="3">Uncharacterized protein</fullName>
    </submittedName>
</protein>
<feature type="region of interest" description="Disordered" evidence="1">
    <location>
        <begin position="401"/>
        <end position="420"/>
    </location>
</feature>
<dbReference type="AlphaFoldDB" id="A0A507DL05"/>
<feature type="non-terminal residue" evidence="3">
    <location>
        <position position="429"/>
    </location>
</feature>
<feature type="transmembrane region" description="Helical" evidence="2">
    <location>
        <begin position="265"/>
        <end position="287"/>
    </location>
</feature>